<dbReference type="Gene3D" id="1.25.40.10">
    <property type="entry name" value="Tetratricopeptide repeat domain"/>
    <property type="match status" value="1"/>
</dbReference>
<evidence type="ECO:0000256" key="4">
    <source>
        <dbReference type="ARBA" id="ARBA00022679"/>
    </source>
</evidence>
<evidence type="ECO:0000256" key="1">
    <source>
        <dbReference type="ARBA" id="ARBA00001541"/>
    </source>
</evidence>
<dbReference type="InterPro" id="IPR022642">
    <property type="entry name" value="CheR_C"/>
</dbReference>
<evidence type="ECO:0000259" key="7">
    <source>
        <dbReference type="PROSITE" id="PS50123"/>
    </source>
</evidence>
<evidence type="ECO:0000313" key="9">
    <source>
        <dbReference type="Proteomes" id="UP000468766"/>
    </source>
</evidence>
<keyword evidence="6" id="KW-0802">TPR repeat</keyword>
<dbReference type="SMART" id="SM00028">
    <property type="entry name" value="TPR"/>
    <property type="match status" value="3"/>
</dbReference>
<dbReference type="InterPro" id="IPR019734">
    <property type="entry name" value="TPR_rpt"/>
</dbReference>
<dbReference type="AlphaFoldDB" id="A0A6I0F472"/>
<sequence>MATIEDLQNLIAIKSGLTFSPSQLNTIQNALKERMKIIKISSLETYYALLASNHIDGEKEWSQLYPLITTGESYFFRDKGHFQLLSKHVLPQIIENNKNQKKISLWSAGCSTGEEPYSLAILVREILGPNHDWKVKIIGTDINEEALQKARSGIYSEWSFRSIDEKYLKKFFKQKEQWHLDESIRDSLRFEKVNLIEDLYPNPSLGIYDIDLIVCRNVFIYFHGQAIQKVLDKFHQTLSPQGYLLTGHAEILSANTEAFQVELFPESHIWKRKNILHQGTNKKKKKKVPVTTSLLTMKEFKFQHTLNVNNKKEEKKPLATSKEREQGLLDKAREKANHKKHEEAIQYSQEHLQNNPFDASAYYLLGLIYLEQNQQSKAMEAFRKVLYLSPHYINAYIEIGYIYVEQGELRKARKTWEQAIEMLTKAPANIKYEGEASLEDLLQSLKTLLGDR</sequence>
<keyword evidence="9" id="KW-1185">Reference proteome</keyword>
<dbReference type="Pfam" id="PF01739">
    <property type="entry name" value="CheR"/>
    <property type="match status" value="1"/>
</dbReference>
<dbReference type="OrthoDB" id="9816309at2"/>
<protein>
    <recommendedName>
        <fullName evidence="2">protein-glutamate O-methyltransferase</fullName>
        <ecNumber evidence="2">2.1.1.80</ecNumber>
    </recommendedName>
</protein>
<keyword evidence="3" id="KW-0489">Methyltransferase</keyword>
<evidence type="ECO:0000256" key="2">
    <source>
        <dbReference type="ARBA" id="ARBA00012534"/>
    </source>
</evidence>
<dbReference type="GO" id="GO:0032259">
    <property type="term" value="P:methylation"/>
    <property type="evidence" value="ECO:0007669"/>
    <property type="project" value="UniProtKB-KW"/>
</dbReference>
<feature type="domain" description="CheR-type methyltransferase" evidence="7">
    <location>
        <begin position="1"/>
        <end position="274"/>
    </location>
</feature>
<dbReference type="SMART" id="SM00138">
    <property type="entry name" value="MeTrc"/>
    <property type="match status" value="1"/>
</dbReference>
<dbReference type="InterPro" id="IPR050903">
    <property type="entry name" value="Bact_Chemotaxis_MeTrfase"/>
</dbReference>
<dbReference type="Gene3D" id="3.40.50.150">
    <property type="entry name" value="Vaccinia Virus protein VP39"/>
    <property type="match status" value="1"/>
</dbReference>
<dbReference type="PROSITE" id="PS50293">
    <property type="entry name" value="TPR_REGION"/>
    <property type="match status" value="1"/>
</dbReference>
<dbReference type="SUPFAM" id="SSF48452">
    <property type="entry name" value="TPR-like"/>
    <property type="match status" value="1"/>
</dbReference>
<dbReference type="SUPFAM" id="SSF53335">
    <property type="entry name" value="S-adenosyl-L-methionine-dependent methyltransferases"/>
    <property type="match status" value="1"/>
</dbReference>
<organism evidence="8 9">
    <name type="scientific">Heliorestis acidaminivorans</name>
    <dbReference type="NCBI Taxonomy" id="553427"/>
    <lineage>
        <taxon>Bacteria</taxon>
        <taxon>Bacillati</taxon>
        <taxon>Bacillota</taxon>
        <taxon>Clostridia</taxon>
        <taxon>Eubacteriales</taxon>
        <taxon>Heliobacteriaceae</taxon>
        <taxon>Heliorestis</taxon>
    </lineage>
</organism>
<evidence type="ECO:0000313" key="8">
    <source>
        <dbReference type="EMBL" id="KAB2954560.1"/>
    </source>
</evidence>
<dbReference type="PANTHER" id="PTHR24422:SF10">
    <property type="entry name" value="CHEMOTAXIS PROTEIN METHYLTRANSFERASE 2"/>
    <property type="match status" value="1"/>
</dbReference>
<dbReference type="EC" id="2.1.1.80" evidence="2"/>
<accession>A0A6I0F472</accession>
<keyword evidence="5" id="KW-0949">S-adenosyl-L-methionine</keyword>
<dbReference type="InterPro" id="IPR000780">
    <property type="entry name" value="CheR_MeTrfase"/>
</dbReference>
<gene>
    <name evidence="8" type="ORF">F9B85_02475</name>
</gene>
<dbReference type="PRINTS" id="PR00996">
    <property type="entry name" value="CHERMTFRASE"/>
</dbReference>
<dbReference type="PROSITE" id="PS50123">
    <property type="entry name" value="CHER"/>
    <property type="match status" value="1"/>
</dbReference>
<evidence type="ECO:0000256" key="5">
    <source>
        <dbReference type="ARBA" id="ARBA00022691"/>
    </source>
</evidence>
<feature type="repeat" description="TPR" evidence="6">
    <location>
        <begin position="393"/>
        <end position="426"/>
    </location>
</feature>
<dbReference type="PANTHER" id="PTHR24422">
    <property type="entry name" value="CHEMOTAXIS PROTEIN METHYLTRANSFERASE"/>
    <property type="match status" value="1"/>
</dbReference>
<dbReference type="InterPro" id="IPR029063">
    <property type="entry name" value="SAM-dependent_MTases_sf"/>
</dbReference>
<feature type="repeat" description="TPR" evidence="6">
    <location>
        <begin position="359"/>
        <end position="392"/>
    </location>
</feature>
<name>A0A6I0F472_9FIRM</name>
<dbReference type="PROSITE" id="PS50005">
    <property type="entry name" value="TPR"/>
    <property type="match status" value="2"/>
</dbReference>
<dbReference type="EMBL" id="WBXO01000001">
    <property type="protein sequence ID" value="KAB2954560.1"/>
    <property type="molecule type" value="Genomic_DNA"/>
</dbReference>
<dbReference type="RefSeq" id="WP_151618117.1">
    <property type="nucleotide sequence ID" value="NZ_WBXO01000001.1"/>
</dbReference>
<dbReference type="SUPFAM" id="SSF47757">
    <property type="entry name" value="Chemotaxis receptor methyltransferase CheR, N-terminal domain"/>
    <property type="match status" value="1"/>
</dbReference>
<comment type="catalytic activity">
    <reaction evidence="1">
        <text>L-glutamyl-[protein] + S-adenosyl-L-methionine = [protein]-L-glutamate 5-O-methyl ester + S-adenosyl-L-homocysteine</text>
        <dbReference type="Rhea" id="RHEA:24452"/>
        <dbReference type="Rhea" id="RHEA-COMP:10208"/>
        <dbReference type="Rhea" id="RHEA-COMP:10311"/>
        <dbReference type="ChEBI" id="CHEBI:29973"/>
        <dbReference type="ChEBI" id="CHEBI:57856"/>
        <dbReference type="ChEBI" id="CHEBI:59789"/>
        <dbReference type="ChEBI" id="CHEBI:82795"/>
        <dbReference type="EC" id="2.1.1.80"/>
    </reaction>
</comment>
<dbReference type="InterPro" id="IPR036804">
    <property type="entry name" value="CheR_N_sf"/>
</dbReference>
<dbReference type="Proteomes" id="UP000468766">
    <property type="component" value="Unassembled WGS sequence"/>
</dbReference>
<dbReference type="InterPro" id="IPR011990">
    <property type="entry name" value="TPR-like_helical_dom_sf"/>
</dbReference>
<evidence type="ECO:0000256" key="3">
    <source>
        <dbReference type="ARBA" id="ARBA00022603"/>
    </source>
</evidence>
<dbReference type="Pfam" id="PF13181">
    <property type="entry name" value="TPR_8"/>
    <property type="match status" value="2"/>
</dbReference>
<dbReference type="Gene3D" id="1.10.155.10">
    <property type="entry name" value="Chemotaxis receptor methyltransferase CheR, N-terminal domain"/>
    <property type="match status" value="1"/>
</dbReference>
<proteinExistence type="predicted"/>
<comment type="caution">
    <text evidence="8">The sequence shown here is derived from an EMBL/GenBank/DDBJ whole genome shotgun (WGS) entry which is preliminary data.</text>
</comment>
<evidence type="ECO:0000256" key="6">
    <source>
        <dbReference type="PROSITE-ProRule" id="PRU00339"/>
    </source>
</evidence>
<reference evidence="8 9" key="1">
    <citation type="submission" date="2019-10" db="EMBL/GenBank/DDBJ databases">
        <title>Whole-genome sequence of the extremophile Heliorestis acidaminivorans DSM 24790.</title>
        <authorList>
            <person name="Kyndt J.A."/>
            <person name="Meyer T.E."/>
        </authorList>
    </citation>
    <scope>NUCLEOTIDE SEQUENCE [LARGE SCALE GENOMIC DNA]</scope>
    <source>
        <strain evidence="8 9">DSM 24790</strain>
    </source>
</reference>
<dbReference type="GO" id="GO:0008983">
    <property type="term" value="F:protein-glutamate O-methyltransferase activity"/>
    <property type="evidence" value="ECO:0007669"/>
    <property type="project" value="UniProtKB-EC"/>
</dbReference>
<keyword evidence="4" id="KW-0808">Transferase</keyword>